<comment type="caution">
    <text evidence="1">The sequence shown here is derived from an EMBL/GenBank/DDBJ whole genome shotgun (WGS) entry which is preliminary data.</text>
</comment>
<dbReference type="Proteomes" id="UP000828941">
    <property type="component" value="Chromosome 2"/>
</dbReference>
<organism evidence="1 2">
    <name type="scientific">Bauhinia variegata</name>
    <name type="common">Purple orchid tree</name>
    <name type="synonym">Phanera variegata</name>
    <dbReference type="NCBI Taxonomy" id="167791"/>
    <lineage>
        <taxon>Eukaryota</taxon>
        <taxon>Viridiplantae</taxon>
        <taxon>Streptophyta</taxon>
        <taxon>Embryophyta</taxon>
        <taxon>Tracheophyta</taxon>
        <taxon>Spermatophyta</taxon>
        <taxon>Magnoliopsida</taxon>
        <taxon>eudicotyledons</taxon>
        <taxon>Gunneridae</taxon>
        <taxon>Pentapetalae</taxon>
        <taxon>rosids</taxon>
        <taxon>fabids</taxon>
        <taxon>Fabales</taxon>
        <taxon>Fabaceae</taxon>
        <taxon>Cercidoideae</taxon>
        <taxon>Cercideae</taxon>
        <taxon>Bauhiniinae</taxon>
        <taxon>Bauhinia</taxon>
    </lineage>
</organism>
<name>A0ACB9PZD5_BAUVA</name>
<gene>
    <name evidence="1" type="ORF">L6164_002970</name>
</gene>
<protein>
    <submittedName>
        <fullName evidence="1">Uncharacterized protein</fullName>
    </submittedName>
</protein>
<sequence>MDLSSNNIGGALPNEIGQLRRLKTLNIAMNMLSGSLPTEIFNISSLEVMILAHNSFSGEIPFSLLNISSLREVSLRNNDLHGSLPKELCLHLPQLETFTISYNHFEGNIPRQIGNCTLLKELYLLGNSFTGQSKTHTDTLATLGYIAPEYGSEGIVSVKGDVYSYGILMLEIFTGKKPTDDIFTAGLNLRSWVSALMPHVTHIVDLNIIQQEGQQFDDIVPHMSTILELALHCCADLPEARISMMDVVASLKKIKMMFQPKARPRAT</sequence>
<evidence type="ECO:0000313" key="1">
    <source>
        <dbReference type="EMBL" id="KAI4354070.1"/>
    </source>
</evidence>
<dbReference type="EMBL" id="CM039427">
    <property type="protein sequence ID" value="KAI4354070.1"/>
    <property type="molecule type" value="Genomic_DNA"/>
</dbReference>
<keyword evidence="2" id="KW-1185">Reference proteome</keyword>
<proteinExistence type="predicted"/>
<reference evidence="1 2" key="1">
    <citation type="journal article" date="2022" name="DNA Res.">
        <title>Chromosomal-level genome assembly of the orchid tree Bauhinia variegata (Leguminosae; Cercidoideae) supports the allotetraploid origin hypothesis of Bauhinia.</title>
        <authorList>
            <person name="Zhong Y."/>
            <person name="Chen Y."/>
            <person name="Zheng D."/>
            <person name="Pang J."/>
            <person name="Liu Y."/>
            <person name="Luo S."/>
            <person name="Meng S."/>
            <person name="Qian L."/>
            <person name="Wei D."/>
            <person name="Dai S."/>
            <person name="Zhou R."/>
        </authorList>
    </citation>
    <scope>NUCLEOTIDE SEQUENCE [LARGE SCALE GENOMIC DNA]</scope>
    <source>
        <strain evidence="1">BV-YZ2020</strain>
    </source>
</reference>
<evidence type="ECO:0000313" key="2">
    <source>
        <dbReference type="Proteomes" id="UP000828941"/>
    </source>
</evidence>
<accession>A0ACB9PZD5</accession>